<dbReference type="RefSeq" id="WP_196928510.1">
    <property type="nucleotide sequence ID" value="NZ_JADOTX010000001.1"/>
</dbReference>
<proteinExistence type="predicted"/>
<sequence>MKLFDDKRASYVRLFAAVDQLAASYSDLQPWPTDLEPESGEANFVSTLELPQGRRGDMTPEERSTDAASEVDEVLAIIELLAPLPVYEAGVTYSTAAMSNGPHLSSAFSIFVDCVRYDLGIDEALPPGWKRHDVAKTPNESSQPTARGPRRWPRSRQP</sequence>
<feature type="compositionally biased region" description="Basic residues" evidence="1">
    <location>
        <begin position="148"/>
        <end position="158"/>
    </location>
</feature>
<protein>
    <submittedName>
        <fullName evidence="2">Uncharacterized protein</fullName>
    </submittedName>
</protein>
<keyword evidence="3" id="KW-1185">Reference proteome</keyword>
<evidence type="ECO:0000313" key="2">
    <source>
        <dbReference type="EMBL" id="MBG6068148.1"/>
    </source>
</evidence>
<dbReference type="Proteomes" id="UP000614915">
    <property type="component" value="Unassembled WGS sequence"/>
</dbReference>
<evidence type="ECO:0000256" key="1">
    <source>
        <dbReference type="SAM" id="MobiDB-lite"/>
    </source>
</evidence>
<reference evidence="2 3" key="1">
    <citation type="submission" date="2020-11" db="EMBL/GenBank/DDBJ databases">
        <title>Sequencing the genomes of 1000 actinobacteria strains.</title>
        <authorList>
            <person name="Klenk H.-P."/>
        </authorList>
    </citation>
    <scope>NUCLEOTIDE SEQUENCE [LARGE SCALE GENOMIC DNA]</scope>
    <source>
        <strain evidence="2 3">DSM 101692</strain>
    </source>
</reference>
<dbReference type="EMBL" id="JADOTX010000001">
    <property type="protein sequence ID" value="MBG6068148.1"/>
    <property type="molecule type" value="Genomic_DNA"/>
</dbReference>
<name>A0ABS0JM75_9ACTN</name>
<evidence type="ECO:0000313" key="3">
    <source>
        <dbReference type="Proteomes" id="UP000614915"/>
    </source>
</evidence>
<accession>A0ABS0JM75</accession>
<feature type="region of interest" description="Disordered" evidence="1">
    <location>
        <begin position="127"/>
        <end position="158"/>
    </location>
</feature>
<organism evidence="2 3">
    <name type="scientific">Micromonospora ureilytica</name>
    <dbReference type="NCBI Taxonomy" id="709868"/>
    <lineage>
        <taxon>Bacteria</taxon>
        <taxon>Bacillati</taxon>
        <taxon>Actinomycetota</taxon>
        <taxon>Actinomycetes</taxon>
        <taxon>Micromonosporales</taxon>
        <taxon>Micromonosporaceae</taxon>
        <taxon>Micromonospora</taxon>
    </lineage>
</organism>
<comment type="caution">
    <text evidence="2">The sequence shown here is derived from an EMBL/GenBank/DDBJ whole genome shotgun (WGS) entry which is preliminary data.</text>
</comment>
<gene>
    <name evidence="2" type="ORF">IW248_004435</name>
</gene>